<dbReference type="AlphaFoldDB" id="A0A6G1CLU6"/>
<reference evidence="2 3" key="1">
    <citation type="submission" date="2019-11" db="EMBL/GenBank/DDBJ databases">
        <title>Whole genome sequence of Oryza granulata.</title>
        <authorList>
            <person name="Li W."/>
        </authorList>
    </citation>
    <scope>NUCLEOTIDE SEQUENCE [LARGE SCALE GENOMIC DNA]</scope>
    <source>
        <strain evidence="3">cv. Menghai</strain>
        <tissue evidence="2">Leaf</tissue>
    </source>
</reference>
<dbReference type="Proteomes" id="UP000479710">
    <property type="component" value="Unassembled WGS sequence"/>
</dbReference>
<evidence type="ECO:0000313" key="3">
    <source>
        <dbReference type="Proteomes" id="UP000479710"/>
    </source>
</evidence>
<evidence type="ECO:0000313" key="2">
    <source>
        <dbReference type="EMBL" id="KAF0901126.1"/>
    </source>
</evidence>
<protein>
    <recommendedName>
        <fullName evidence="4">Secreted protein</fullName>
    </recommendedName>
</protein>
<gene>
    <name evidence="2" type="ORF">E2562_038035</name>
</gene>
<proteinExistence type="predicted"/>
<name>A0A6G1CLU6_9ORYZ</name>
<organism evidence="2 3">
    <name type="scientific">Oryza meyeriana var. granulata</name>
    <dbReference type="NCBI Taxonomy" id="110450"/>
    <lineage>
        <taxon>Eukaryota</taxon>
        <taxon>Viridiplantae</taxon>
        <taxon>Streptophyta</taxon>
        <taxon>Embryophyta</taxon>
        <taxon>Tracheophyta</taxon>
        <taxon>Spermatophyta</taxon>
        <taxon>Magnoliopsida</taxon>
        <taxon>Liliopsida</taxon>
        <taxon>Poales</taxon>
        <taxon>Poaceae</taxon>
        <taxon>BOP clade</taxon>
        <taxon>Oryzoideae</taxon>
        <taxon>Oryzeae</taxon>
        <taxon>Oryzinae</taxon>
        <taxon>Oryza</taxon>
        <taxon>Oryza meyeriana</taxon>
    </lineage>
</organism>
<sequence>MSPPSPTLLLLSWPLASPISLPEPATGVGADGMLTREDDVESSTVKFLRRKLRTRPVRLEAEFGRSTLASLLREVMLLRLLAGMQLLRPLSA</sequence>
<evidence type="ECO:0000256" key="1">
    <source>
        <dbReference type="SAM" id="SignalP"/>
    </source>
</evidence>
<keyword evidence="1" id="KW-0732">Signal</keyword>
<feature type="chain" id="PRO_5026250706" description="Secreted protein" evidence="1">
    <location>
        <begin position="19"/>
        <end position="92"/>
    </location>
</feature>
<comment type="caution">
    <text evidence="2">The sequence shown here is derived from an EMBL/GenBank/DDBJ whole genome shotgun (WGS) entry which is preliminary data.</text>
</comment>
<accession>A0A6G1CLU6</accession>
<dbReference type="EMBL" id="SPHZ02000009">
    <property type="protein sequence ID" value="KAF0901126.1"/>
    <property type="molecule type" value="Genomic_DNA"/>
</dbReference>
<keyword evidence="3" id="KW-1185">Reference proteome</keyword>
<feature type="signal peptide" evidence="1">
    <location>
        <begin position="1"/>
        <end position="18"/>
    </location>
</feature>
<evidence type="ECO:0008006" key="4">
    <source>
        <dbReference type="Google" id="ProtNLM"/>
    </source>
</evidence>